<keyword evidence="3" id="KW-1185">Reference proteome</keyword>
<proteinExistence type="predicted"/>
<gene>
    <name evidence="2" type="ORF">GNZ13_27150</name>
</gene>
<protein>
    <recommendedName>
        <fullName evidence="1">Transposase IS66 C-terminal domain-containing protein</fullName>
    </recommendedName>
</protein>
<accession>A0A972NV14</accession>
<organism evidence="2 3">
    <name type="scientific">Paraburkholderia elongata</name>
    <dbReference type="NCBI Taxonomy" id="2675747"/>
    <lineage>
        <taxon>Bacteria</taxon>
        <taxon>Pseudomonadati</taxon>
        <taxon>Pseudomonadota</taxon>
        <taxon>Betaproteobacteria</taxon>
        <taxon>Burkholderiales</taxon>
        <taxon>Burkholderiaceae</taxon>
        <taxon>Paraburkholderia</taxon>
    </lineage>
</organism>
<evidence type="ECO:0000313" key="3">
    <source>
        <dbReference type="Proteomes" id="UP000655523"/>
    </source>
</evidence>
<evidence type="ECO:0000259" key="1">
    <source>
        <dbReference type="Pfam" id="PF13817"/>
    </source>
</evidence>
<dbReference type="EMBL" id="WOEZ01000150">
    <property type="protein sequence ID" value="NPT58145.1"/>
    <property type="molecule type" value="Genomic_DNA"/>
</dbReference>
<feature type="domain" description="Transposase IS66 C-terminal" evidence="1">
    <location>
        <begin position="17"/>
        <end position="53"/>
    </location>
</feature>
<comment type="caution">
    <text evidence="2">The sequence shown here is derived from an EMBL/GenBank/DDBJ whole genome shotgun (WGS) entry which is preliminary data.</text>
</comment>
<dbReference type="Proteomes" id="UP000655523">
    <property type="component" value="Unassembled WGS sequence"/>
</dbReference>
<name>A0A972NV14_9BURK</name>
<sequence>MFAGSPRGARAAATMYSLIGTARLNRIEPYAWLERTVEQLPSYPFNRVHELLPLAR</sequence>
<dbReference type="Pfam" id="PF13817">
    <property type="entry name" value="DDE_Tnp_IS66_C"/>
    <property type="match status" value="1"/>
</dbReference>
<evidence type="ECO:0000313" key="2">
    <source>
        <dbReference type="EMBL" id="NPT58145.1"/>
    </source>
</evidence>
<reference evidence="2 3" key="1">
    <citation type="submission" date="2019-11" db="EMBL/GenBank/DDBJ databases">
        <title>Metabolism of dissolved organic matter in forest soils.</title>
        <authorList>
            <person name="Cyle K.T."/>
            <person name="Wilhelm R.C."/>
            <person name="Martinez C.E."/>
        </authorList>
    </citation>
    <scope>NUCLEOTIDE SEQUENCE [LARGE SCALE GENOMIC DNA]</scope>
    <source>
        <strain evidence="2 3">5N</strain>
    </source>
</reference>
<dbReference type="AlphaFoldDB" id="A0A972NV14"/>
<dbReference type="InterPro" id="IPR039552">
    <property type="entry name" value="IS66_C"/>
</dbReference>